<dbReference type="KEGG" id="cvr:CHLNCDRAFT_143086"/>
<gene>
    <name evidence="9" type="ORF">CHLNCDRAFT_143086</name>
</gene>
<keyword evidence="4" id="KW-0645">Protease</keyword>
<feature type="chain" id="PRO_5003155974" description="membrane dipeptidase" evidence="8">
    <location>
        <begin position="24"/>
        <end position="532"/>
    </location>
</feature>
<dbReference type="GO" id="GO:0070004">
    <property type="term" value="F:cysteine-type exopeptidase activity"/>
    <property type="evidence" value="ECO:0007669"/>
    <property type="project" value="InterPro"/>
</dbReference>
<dbReference type="InterPro" id="IPR005322">
    <property type="entry name" value="Peptidase_C69"/>
</dbReference>
<keyword evidence="5" id="KW-0378">Hydrolase</keyword>
<keyword evidence="10" id="KW-1185">Reference proteome</keyword>
<protein>
    <recommendedName>
        <fullName evidence="3">membrane dipeptidase</fullName>
        <ecNumber evidence="3">3.4.13.19</ecNumber>
    </recommendedName>
</protein>
<dbReference type="eggNOG" id="ENOG502RZ1C">
    <property type="taxonomic scope" value="Eukaryota"/>
</dbReference>
<dbReference type="OrthoDB" id="5175656at2759"/>
<dbReference type="PANTHER" id="PTHR12994:SF17">
    <property type="entry name" value="LD30995P"/>
    <property type="match status" value="1"/>
</dbReference>
<comment type="catalytic activity">
    <reaction evidence="1">
        <text>an L-aminoacyl-L-amino acid + H2O = 2 an L-alpha-amino acid</text>
        <dbReference type="Rhea" id="RHEA:48940"/>
        <dbReference type="ChEBI" id="CHEBI:15377"/>
        <dbReference type="ChEBI" id="CHEBI:59869"/>
        <dbReference type="ChEBI" id="CHEBI:77460"/>
        <dbReference type="EC" id="3.4.13.19"/>
    </reaction>
</comment>
<evidence type="ECO:0000256" key="6">
    <source>
        <dbReference type="ARBA" id="ARBA00022997"/>
    </source>
</evidence>
<reference evidence="9 10" key="1">
    <citation type="journal article" date="2010" name="Plant Cell">
        <title>The Chlorella variabilis NC64A genome reveals adaptation to photosymbiosis, coevolution with viruses, and cryptic sex.</title>
        <authorList>
            <person name="Blanc G."/>
            <person name="Duncan G."/>
            <person name="Agarkova I."/>
            <person name="Borodovsky M."/>
            <person name="Gurnon J."/>
            <person name="Kuo A."/>
            <person name="Lindquist E."/>
            <person name="Lucas S."/>
            <person name="Pangilinan J."/>
            <person name="Polle J."/>
            <person name="Salamov A."/>
            <person name="Terry A."/>
            <person name="Yamada T."/>
            <person name="Dunigan D.D."/>
            <person name="Grigoriev I.V."/>
            <person name="Claverie J.M."/>
            <person name="Van Etten J.L."/>
        </authorList>
    </citation>
    <scope>NUCLEOTIDE SEQUENCE [LARGE SCALE GENOMIC DNA]</scope>
    <source>
        <strain evidence="9 10">NC64A</strain>
    </source>
</reference>
<evidence type="ECO:0000256" key="7">
    <source>
        <dbReference type="SAM" id="MobiDB-lite"/>
    </source>
</evidence>
<keyword evidence="8" id="KW-0732">Signal</keyword>
<evidence type="ECO:0000256" key="8">
    <source>
        <dbReference type="SAM" id="SignalP"/>
    </source>
</evidence>
<sequence>MAARALLSLVLLLLSGALRPAAACTSYIVGPGASADGSVLIARNDDGEGAIAPSWLVYHPPRPGPAPYHANLNNLSLELPAPGLAYFALPSGPLADAATGRNTSGEAAGWNSAGVAVSATESIYSSVAALAADPMNEGSGIIEDAIPSILLPQATSARQAVRVLGDLVTLRGAGEAFGVLAADAEDAWYLEVASGHHWLAQREVDLEDQDSVLASPGLLNFAVEAGLYDPGSGRPFNFFAAFMRDGPHDVNYSYPRVCLLQRLFGACPPAANCANMLAQPTFMRPTPHKLGVRDVKAAMRNHWDGSAHDPYLHGNPDEPWRPIALLRTSMGHVTQVRPAAAGLPDALSIITHVTFATPKLAPFIPLYKGLPGDAVPRELTVARAGQPDAVSLFWRARRLQALVFQDWGVLAPPAAAAIVRFEERVEQELCPAFEARYVEALGAGREEEAARELVDFTAWVVQEAGALLDRLAAKAAKALGLPGVPEDARMLEMLEEAAEAYAFEPTSDALPAGARLSGAPGQRGVGGGTSTA</sequence>
<dbReference type="Gene3D" id="3.60.60.10">
    <property type="entry name" value="Penicillin V Acylase, Chain A"/>
    <property type="match status" value="1"/>
</dbReference>
<dbReference type="InterPro" id="IPR047804">
    <property type="entry name" value="C69_dipept_A-like"/>
</dbReference>
<name>E1Z9F2_CHLVA</name>
<dbReference type="GO" id="GO:0016805">
    <property type="term" value="F:dipeptidase activity"/>
    <property type="evidence" value="ECO:0007669"/>
    <property type="project" value="UniProtKB-KW"/>
</dbReference>
<dbReference type="GeneID" id="17356817"/>
<organism evidence="10">
    <name type="scientific">Chlorella variabilis</name>
    <name type="common">Green alga</name>
    <dbReference type="NCBI Taxonomy" id="554065"/>
    <lineage>
        <taxon>Eukaryota</taxon>
        <taxon>Viridiplantae</taxon>
        <taxon>Chlorophyta</taxon>
        <taxon>core chlorophytes</taxon>
        <taxon>Trebouxiophyceae</taxon>
        <taxon>Chlorellales</taxon>
        <taxon>Chlorellaceae</taxon>
        <taxon>Chlorella clade</taxon>
        <taxon>Chlorella</taxon>
    </lineage>
</organism>
<evidence type="ECO:0000256" key="4">
    <source>
        <dbReference type="ARBA" id="ARBA00022670"/>
    </source>
</evidence>
<evidence type="ECO:0000256" key="3">
    <source>
        <dbReference type="ARBA" id="ARBA00013110"/>
    </source>
</evidence>
<dbReference type="AlphaFoldDB" id="E1Z9F2"/>
<keyword evidence="6" id="KW-0224">Dipeptidase</keyword>
<dbReference type="GO" id="GO:0006508">
    <property type="term" value="P:proteolysis"/>
    <property type="evidence" value="ECO:0007669"/>
    <property type="project" value="UniProtKB-KW"/>
</dbReference>
<proteinExistence type="inferred from homology"/>
<evidence type="ECO:0000256" key="5">
    <source>
        <dbReference type="ARBA" id="ARBA00022801"/>
    </source>
</evidence>
<feature type="region of interest" description="Disordered" evidence="7">
    <location>
        <begin position="512"/>
        <end position="532"/>
    </location>
</feature>
<comment type="similarity">
    <text evidence="2">Belongs to the peptidase C69 family. Secernin subfamily.</text>
</comment>
<evidence type="ECO:0000313" key="10">
    <source>
        <dbReference type="Proteomes" id="UP000008141"/>
    </source>
</evidence>
<evidence type="ECO:0000256" key="2">
    <source>
        <dbReference type="ARBA" id="ARBA00005705"/>
    </source>
</evidence>
<feature type="signal peptide" evidence="8">
    <location>
        <begin position="1"/>
        <end position="23"/>
    </location>
</feature>
<dbReference type="RefSeq" id="XP_005849610.1">
    <property type="nucleotide sequence ID" value="XM_005849548.1"/>
</dbReference>
<feature type="compositionally biased region" description="Gly residues" evidence="7">
    <location>
        <begin position="521"/>
        <end position="532"/>
    </location>
</feature>
<evidence type="ECO:0000313" key="9">
    <source>
        <dbReference type="EMBL" id="EFN57508.1"/>
    </source>
</evidence>
<dbReference type="Pfam" id="PF03577">
    <property type="entry name" value="Peptidase_C69"/>
    <property type="match status" value="1"/>
</dbReference>
<accession>E1Z9F2</accession>
<dbReference type="NCBIfam" id="NF033678">
    <property type="entry name" value="C69_fam_dipept"/>
    <property type="match status" value="1"/>
</dbReference>
<evidence type="ECO:0000256" key="1">
    <source>
        <dbReference type="ARBA" id="ARBA00001670"/>
    </source>
</evidence>
<dbReference type="InParanoid" id="E1Z9F2"/>
<dbReference type="PANTHER" id="PTHR12994">
    <property type="entry name" value="SECERNIN"/>
    <property type="match status" value="1"/>
</dbReference>
<dbReference type="EMBL" id="GL433839">
    <property type="protein sequence ID" value="EFN57508.1"/>
    <property type="molecule type" value="Genomic_DNA"/>
</dbReference>
<dbReference type="MEROPS" id="C69.001"/>
<dbReference type="EC" id="3.4.13.19" evidence="3"/>
<dbReference type="STRING" id="554065.E1Z9F2"/>
<dbReference type="Proteomes" id="UP000008141">
    <property type="component" value="Unassembled WGS sequence"/>
</dbReference>